<dbReference type="Gene3D" id="3.60.40.10">
    <property type="entry name" value="PPM-type phosphatase domain"/>
    <property type="match status" value="1"/>
</dbReference>
<dbReference type="SUPFAM" id="SSF81606">
    <property type="entry name" value="PP2C-like"/>
    <property type="match status" value="1"/>
</dbReference>
<dbReference type="PANTHER" id="PTHR43156">
    <property type="entry name" value="STAGE II SPORULATION PROTEIN E-RELATED"/>
    <property type="match status" value="1"/>
</dbReference>
<sequence>MTTARSAGQGTRSGGGEAPAGLHGDVRGGSLGGLRAGLLDDPPGGFQDDAARVPDEALLRAVVDACAEGVVLCDARQVVVARNAAAARMLPAARPGTDVASAGEGLFDPGHPEGESREVAFAGRRLLVRRESFGTRHRAWYLRDITAEHARTEALLAERRRTDFLLEAGRRLASSLNPRRCARAAVELASPFLADAAMVVLPPAARRQAPWLRSVPGRPVMQEGVIGPAEVAQVPGLTEALAGFPPVPSRWLDPAQVPEWLLPEGFGVAAHLLVTPLPGNGVPAGALVLARGPGGEPFDEETETLVRVFASRAGAAISAAALYQEQGETNAILTGGLLPPRLPQPAGAELAGSLRAAQQTSLVGGDFYDVCLPAGEAAAGAADGEALLVLGDVCGKGARAAVLAGQVRQSLRALLLLERRPGRLVALLNRCLLASAVPNSFVTLVLGTLTAAGGGTRLELAVAGHPPPLVLRADGTVEEVASRGSMLGAMKEVVLEPVTVELAPGEVCLFYSDGITEAFGGPSGREMYGGARLKTALAGCAGMPASAVVERLEQLSTEWLAGRVQDDRALLAVRAKGIR</sequence>
<accession>A0A852UWF1</accession>
<evidence type="ECO:0000313" key="5">
    <source>
        <dbReference type="EMBL" id="NYF41692.1"/>
    </source>
</evidence>
<feature type="domain" description="PPM-type phosphatase" evidence="4">
    <location>
        <begin position="362"/>
        <end position="575"/>
    </location>
</feature>
<dbReference type="InterPro" id="IPR029016">
    <property type="entry name" value="GAF-like_dom_sf"/>
</dbReference>
<dbReference type="InterPro" id="IPR052016">
    <property type="entry name" value="Bact_Sigma-Reg"/>
</dbReference>
<dbReference type="Proteomes" id="UP000576393">
    <property type="component" value="Unassembled WGS sequence"/>
</dbReference>
<dbReference type="AlphaFoldDB" id="A0A852UWF1"/>
<protein>
    <submittedName>
        <fullName evidence="5">Serine phosphatase RsbU (Regulator of sigma subunit)/PAS domain-containing protein</fullName>
    </submittedName>
</protein>
<dbReference type="SMART" id="SM00331">
    <property type="entry name" value="PP2C_SIG"/>
    <property type="match status" value="1"/>
</dbReference>
<reference evidence="5 6" key="1">
    <citation type="submission" date="2020-07" db="EMBL/GenBank/DDBJ databases">
        <title>Sequencing the genomes of 1000 actinobacteria strains.</title>
        <authorList>
            <person name="Klenk H.-P."/>
        </authorList>
    </citation>
    <scope>NUCLEOTIDE SEQUENCE [LARGE SCALE GENOMIC DNA]</scope>
    <source>
        <strain evidence="5 6">DSM 45763</strain>
    </source>
</reference>
<evidence type="ECO:0000256" key="2">
    <source>
        <dbReference type="SAM" id="MobiDB-lite"/>
    </source>
</evidence>
<feature type="region of interest" description="Disordered" evidence="2">
    <location>
        <begin position="1"/>
        <end position="27"/>
    </location>
</feature>
<dbReference type="SMART" id="SM00065">
    <property type="entry name" value="GAF"/>
    <property type="match status" value="1"/>
</dbReference>
<evidence type="ECO:0000256" key="1">
    <source>
        <dbReference type="ARBA" id="ARBA00022801"/>
    </source>
</evidence>
<keyword evidence="6" id="KW-1185">Reference proteome</keyword>
<dbReference type="RefSeq" id="WP_218912317.1">
    <property type="nucleotide sequence ID" value="NZ_JACCCO010000002.1"/>
</dbReference>
<dbReference type="GO" id="GO:0016791">
    <property type="term" value="F:phosphatase activity"/>
    <property type="evidence" value="ECO:0007669"/>
    <property type="project" value="TreeGrafter"/>
</dbReference>
<dbReference type="InterPro" id="IPR036457">
    <property type="entry name" value="PPM-type-like_dom_sf"/>
</dbReference>
<evidence type="ECO:0000313" key="6">
    <source>
        <dbReference type="Proteomes" id="UP000576393"/>
    </source>
</evidence>
<dbReference type="InterPro" id="IPR001932">
    <property type="entry name" value="PPM-type_phosphatase-like_dom"/>
</dbReference>
<dbReference type="Pfam" id="PF01590">
    <property type="entry name" value="GAF"/>
    <property type="match status" value="1"/>
</dbReference>
<gene>
    <name evidence="5" type="ORF">HDA43_003893</name>
</gene>
<dbReference type="EMBL" id="JACCCO010000002">
    <property type="protein sequence ID" value="NYF41692.1"/>
    <property type="molecule type" value="Genomic_DNA"/>
</dbReference>
<feature type="domain" description="GAF" evidence="3">
    <location>
        <begin position="176"/>
        <end position="327"/>
    </location>
</feature>
<name>A0A852UWF1_9ACTN</name>
<comment type="caution">
    <text evidence="5">The sequence shown here is derived from an EMBL/GenBank/DDBJ whole genome shotgun (WGS) entry which is preliminary data.</text>
</comment>
<organism evidence="5 6">
    <name type="scientific">Streptosporangium sandarakinum</name>
    <dbReference type="NCBI Taxonomy" id="1260955"/>
    <lineage>
        <taxon>Bacteria</taxon>
        <taxon>Bacillati</taxon>
        <taxon>Actinomycetota</taxon>
        <taxon>Actinomycetes</taxon>
        <taxon>Streptosporangiales</taxon>
        <taxon>Streptosporangiaceae</taxon>
        <taxon>Streptosporangium</taxon>
    </lineage>
</organism>
<dbReference type="PANTHER" id="PTHR43156:SF2">
    <property type="entry name" value="STAGE II SPORULATION PROTEIN E"/>
    <property type="match status" value="1"/>
</dbReference>
<dbReference type="SUPFAM" id="SSF55781">
    <property type="entry name" value="GAF domain-like"/>
    <property type="match status" value="1"/>
</dbReference>
<keyword evidence="1" id="KW-0378">Hydrolase</keyword>
<dbReference type="Pfam" id="PF07228">
    <property type="entry name" value="SpoIIE"/>
    <property type="match status" value="1"/>
</dbReference>
<dbReference type="InterPro" id="IPR003018">
    <property type="entry name" value="GAF"/>
</dbReference>
<evidence type="ECO:0000259" key="3">
    <source>
        <dbReference type="SMART" id="SM00065"/>
    </source>
</evidence>
<proteinExistence type="predicted"/>
<dbReference type="Gene3D" id="3.30.450.40">
    <property type="match status" value="1"/>
</dbReference>
<feature type="compositionally biased region" description="Polar residues" evidence="2">
    <location>
        <begin position="1"/>
        <end position="10"/>
    </location>
</feature>
<evidence type="ECO:0000259" key="4">
    <source>
        <dbReference type="SMART" id="SM00331"/>
    </source>
</evidence>